<accession>A0A3B5Y3V7</accession>
<feature type="compositionally biased region" description="Basic and acidic residues" evidence="1">
    <location>
        <begin position="34"/>
        <end position="45"/>
    </location>
</feature>
<dbReference type="Gramene" id="TraesROB_scaffold_043241_01G000100.1">
    <property type="protein sequence ID" value="TraesROB_scaffold_043241_01G000100.1"/>
    <property type="gene ID" value="TraesROB_scaffold_043241_01G000100"/>
</dbReference>
<dbReference type="EnsemblPlants" id="TraesCS1A02G310900.1">
    <property type="protein sequence ID" value="TraesCS1A02G310900.1"/>
    <property type="gene ID" value="TraesCS1A02G310900"/>
</dbReference>
<reference evidence="2" key="1">
    <citation type="submission" date="2018-08" db="EMBL/GenBank/DDBJ databases">
        <authorList>
            <person name="Rossello M."/>
        </authorList>
    </citation>
    <scope>NUCLEOTIDE SEQUENCE [LARGE SCALE GENOMIC DNA]</scope>
    <source>
        <strain evidence="2">cv. Chinese Spring</strain>
    </source>
</reference>
<dbReference type="AlphaFoldDB" id="A0A3B5Y3V7"/>
<proteinExistence type="predicted"/>
<dbReference type="Proteomes" id="UP000019116">
    <property type="component" value="Chromosome 1A"/>
</dbReference>
<dbReference type="Gramene" id="TraesCS1A02G310900.1">
    <property type="protein sequence ID" value="TraesCS1A02G310900.1"/>
    <property type="gene ID" value="TraesCS1A02G310900"/>
</dbReference>
<dbReference type="Gramene" id="TraesNOR1A03G00137290.1">
    <property type="protein sequence ID" value="TraesNOR1A03G00137290.1"/>
    <property type="gene ID" value="TraesNOR1A03G00137290"/>
</dbReference>
<dbReference type="Gramene" id="TraesMAC1A03G00137800.1">
    <property type="protein sequence ID" value="TraesMAC1A03G00137800.1"/>
    <property type="gene ID" value="TraesMAC1A03G00137800"/>
</dbReference>
<evidence type="ECO:0000313" key="3">
    <source>
        <dbReference type="Proteomes" id="UP000019116"/>
    </source>
</evidence>
<dbReference type="Gramene" id="TraesJUL1A03G00136230.1">
    <property type="protein sequence ID" value="TraesJUL1A03G00136230.1"/>
    <property type="gene ID" value="TraesJUL1A03G00136230"/>
</dbReference>
<evidence type="ECO:0000256" key="1">
    <source>
        <dbReference type="SAM" id="MobiDB-lite"/>
    </source>
</evidence>
<evidence type="ECO:0000313" key="2">
    <source>
        <dbReference type="EnsemblPlants" id="TraesCS1A02G310900.1"/>
    </source>
</evidence>
<keyword evidence="3" id="KW-1185">Reference proteome</keyword>
<reference evidence="2" key="2">
    <citation type="submission" date="2018-10" db="UniProtKB">
        <authorList>
            <consortium name="EnsemblPlants"/>
        </authorList>
    </citation>
    <scope>IDENTIFICATION</scope>
</reference>
<sequence length="63" mass="7070">MGKEEATMTDRGGGELPGRVERRGNTQMTDGDEPANHEKDEEHDPQCKFLLNSRVKVVANKMK</sequence>
<organism evidence="2">
    <name type="scientific">Triticum aestivum</name>
    <name type="common">Wheat</name>
    <dbReference type="NCBI Taxonomy" id="4565"/>
    <lineage>
        <taxon>Eukaryota</taxon>
        <taxon>Viridiplantae</taxon>
        <taxon>Streptophyta</taxon>
        <taxon>Embryophyta</taxon>
        <taxon>Tracheophyta</taxon>
        <taxon>Spermatophyta</taxon>
        <taxon>Magnoliopsida</taxon>
        <taxon>Liliopsida</taxon>
        <taxon>Poales</taxon>
        <taxon>Poaceae</taxon>
        <taxon>BOP clade</taxon>
        <taxon>Pooideae</taxon>
        <taxon>Triticodae</taxon>
        <taxon>Triticeae</taxon>
        <taxon>Triticinae</taxon>
        <taxon>Triticum</taxon>
    </lineage>
</organism>
<name>A0A3B5Y3V7_WHEAT</name>
<dbReference type="Gramene" id="TraesJAG1A03G00136030.1">
    <property type="protein sequence ID" value="TraesJAG1A03G00136030.1"/>
    <property type="gene ID" value="TraesJAG1A03G00136030"/>
</dbReference>
<feature type="region of interest" description="Disordered" evidence="1">
    <location>
        <begin position="1"/>
        <end position="45"/>
    </location>
</feature>
<protein>
    <submittedName>
        <fullName evidence="2">Uncharacterized protein</fullName>
    </submittedName>
</protein>
<dbReference type="Gramene" id="TraesSYM1A03G00139910.1">
    <property type="protein sequence ID" value="TraesSYM1A03G00139910.1"/>
    <property type="gene ID" value="TraesSYM1A03G00139910"/>
</dbReference>
<dbReference type="Gramene" id="TraesSTA1A03G00136940.1">
    <property type="protein sequence ID" value="TraesSTA1A03G00136940.1"/>
    <property type="gene ID" value="TraesSTA1A03G00136940"/>
</dbReference>
<dbReference type="Gramene" id="TraesCLE_scaffold_014788_01G000100.1">
    <property type="protein sequence ID" value="TraesCLE_scaffold_014788_01G000100.1"/>
    <property type="gene ID" value="TraesCLE_scaffold_014788_01G000100"/>
</dbReference>
<dbReference type="Gramene" id="TraesARI1A03G00138320.1">
    <property type="protein sequence ID" value="TraesARI1A03G00138320.1"/>
    <property type="gene ID" value="TraesARI1A03G00138320"/>
</dbReference>
<dbReference type="Gramene" id="TraesCS1A03G0771700.1">
    <property type="protein sequence ID" value="TraesCS1A03G0771700.1.CDS"/>
    <property type="gene ID" value="TraesCS1A03G0771700"/>
</dbReference>